<dbReference type="AlphaFoldDB" id="A0A084IPZ5"/>
<sequence>MTDNIDKTDPSVRREIARRFTDAIPHNHAIGLTLVDAGPPVVRTRLAYREDFLGNVEAGLWHTAIATTAADSSCGLAVFLAVPSLEAVATLDLRMDYLRPAVAGRDLEVEANCHHVTRHMAFVTALLHQGDPDRPTARCTATFMRTGGALIP</sequence>
<organism evidence="2 3">
    <name type="scientific">Salinisphaera hydrothermalis (strain C41B8)</name>
    <dbReference type="NCBI Taxonomy" id="1304275"/>
    <lineage>
        <taxon>Bacteria</taxon>
        <taxon>Pseudomonadati</taxon>
        <taxon>Pseudomonadota</taxon>
        <taxon>Gammaproteobacteria</taxon>
        <taxon>Salinisphaerales</taxon>
        <taxon>Salinisphaeraceae</taxon>
        <taxon>Salinisphaera</taxon>
    </lineage>
</organism>
<gene>
    <name evidence="2" type="ORF">C41B8_04151</name>
</gene>
<evidence type="ECO:0000313" key="3">
    <source>
        <dbReference type="Proteomes" id="UP000028302"/>
    </source>
</evidence>
<reference evidence="2 3" key="1">
    <citation type="submission" date="2013-03" db="EMBL/GenBank/DDBJ databases">
        <title>Salinisphaera hydrothermalis C41B8 Genome Sequencing.</title>
        <authorList>
            <person name="Li C."/>
            <person name="Lai Q."/>
            <person name="Shao Z."/>
        </authorList>
    </citation>
    <scope>NUCLEOTIDE SEQUENCE [LARGE SCALE GENOMIC DNA]</scope>
    <source>
        <strain evidence="2 3">C41B8</strain>
    </source>
</reference>
<dbReference type="PATRIC" id="fig|1304275.5.peg.847"/>
<dbReference type="Proteomes" id="UP000028302">
    <property type="component" value="Unassembled WGS sequence"/>
</dbReference>
<dbReference type="GO" id="GO:0061522">
    <property type="term" value="F:1,4-dihydroxy-2-naphthoyl-CoA thioesterase activity"/>
    <property type="evidence" value="ECO:0007669"/>
    <property type="project" value="TreeGrafter"/>
</dbReference>
<dbReference type="OrthoDB" id="9813158at2"/>
<proteinExistence type="predicted"/>
<dbReference type="SUPFAM" id="SSF54637">
    <property type="entry name" value="Thioesterase/thiol ester dehydrase-isomerase"/>
    <property type="match status" value="1"/>
</dbReference>
<accession>A0A084IPZ5</accession>
<dbReference type="Gene3D" id="3.10.129.10">
    <property type="entry name" value="Hotdog Thioesterase"/>
    <property type="match status" value="1"/>
</dbReference>
<dbReference type="eggNOG" id="COG2050">
    <property type="taxonomic scope" value="Bacteria"/>
</dbReference>
<keyword evidence="3" id="KW-1185">Reference proteome</keyword>
<feature type="domain" description="Thioesterase" evidence="1">
    <location>
        <begin position="59"/>
        <end position="133"/>
    </location>
</feature>
<protein>
    <submittedName>
        <fullName evidence="2">Thioesterase family protein</fullName>
    </submittedName>
</protein>
<dbReference type="STRING" id="1304275.C41B8_04151"/>
<comment type="caution">
    <text evidence="2">The sequence shown here is derived from an EMBL/GenBank/DDBJ whole genome shotgun (WGS) entry which is preliminary data.</text>
</comment>
<evidence type="ECO:0000259" key="1">
    <source>
        <dbReference type="Pfam" id="PF03061"/>
    </source>
</evidence>
<name>A0A084IPZ5_SALHC</name>
<evidence type="ECO:0000313" key="2">
    <source>
        <dbReference type="EMBL" id="KEZ78779.1"/>
    </source>
</evidence>
<dbReference type="Pfam" id="PF03061">
    <property type="entry name" value="4HBT"/>
    <property type="match status" value="1"/>
</dbReference>
<dbReference type="CDD" id="cd03443">
    <property type="entry name" value="PaaI_thioesterase"/>
    <property type="match status" value="1"/>
</dbReference>
<dbReference type="InterPro" id="IPR029069">
    <property type="entry name" value="HotDog_dom_sf"/>
</dbReference>
<dbReference type="EMBL" id="APNK01000003">
    <property type="protein sequence ID" value="KEZ78779.1"/>
    <property type="molecule type" value="Genomic_DNA"/>
</dbReference>
<dbReference type="RefSeq" id="WP_037334412.1">
    <property type="nucleotide sequence ID" value="NZ_APNK01000003.1"/>
</dbReference>
<dbReference type="PANTHER" id="PTHR43240:SF7">
    <property type="entry name" value="BLR7284 PROTEIN"/>
    <property type="match status" value="1"/>
</dbReference>
<dbReference type="InterPro" id="IPR006683">
    <property type="entry name" value="Thioestr_dom"/>
</dbReference>
<dbReference type="PANTHER" id="PTHR43240">
    <property type="entry name" value="1,4-DIHYDROXY-2-NAPHTHOYL-COA THIOESTERASE 1"/>
    <property type="match status" value="1"/>
</dbReference>
<dbReference type="GO" id="GO:0005829">
    <property type="term" value="C:cytosol"/>
    <property type="evidence" value="ECO:0007669"/>
    <property type="project" value="TreeGrafter"/>
</dbReference>